<dbReference type="RefSeq" id="WP_328937406.1">
    <property type="nucleotide sequence ID" value="NZ_CP108133.1"/>
</dbReference>
<accession>A0ABZ1JFF3</accession>
<name>A0ABZ1JFF3_9ACTN</name>
<keyword evidence="2" id="KW-1185">Reference proteome</keyword>
<evidence type="ECO:0000313" key="2">
    <source>
        <dbReference type="Proteomes" id="UP001432166"/>
    </source>
</evidence>
<dbReference type="EMBL" id="CP108133">
    <property type="protein sequence ID" value="WTP48982.1"/>
    <property type="molecule type" value="Genomic_DNA"/>
</dbReference>
<sequence length="70" mass="7345">MLAPVGGQPAGTGELLVTTTWLHRAGGEQGERPGELIDVCLVVRFVDEAGEAQIDLRTLRIGPDSSLSTS</sequence>
<organism evidence="1 2">
    <name type="scientific">Streptomyces tauricus</name>
    <dbReference type="NCBI Taxonomy" id="68274"/>
    <lineage>
        <taxon>Bacteria</taxon>
        <taxon>Bacillati</taxon>
        <taxon>Actinomycetota</taxon>
        <taxon>Actinomycetes</taxon>
        <taxon>Kitasatosporales</taxon>
        <taxon>Streptomycetaceae</taxon>
        <taxon>Streptomyces</taxon>
        <taxon>Streptomyces aurantiacus group</taxon>
    </lineage>
</organism>
<evidence type="ECO:0000313" key="1">
    <source>
        <dbReference type="EMBL" id="WTP48982.1"/>
    </source>
</evidence>
<protein>
    <submittedName>
        <fullName evidence="1">Uncharacterized protein</fullName>
    </submittedName>
</protein>
<gene>
    <name evidence="1" type="ORF">OG288_12105</name>
</gene>
<proteinExistence type="predicted"/>
<dbReference type="Proteomes" id="UP001432166">
    <property type="component" value="Chromosome"/>
</dbReference>
<reference evidence="1" key="1">
    <citation type="submission" date="2022-10" db="EMBL/GenBank/DDBJ databases">
        <title>The complete genomes of actinobacterial strains from the NBC collection.</title>
        <authorList>
            <person name="Joergensen T.S."/>
            <person name="Alvarez Arevalo M."/>
            <person name="Sterndorff E.B."/>
            <person name="Faurdal D."/>
            <person name="Vuksanovic O."/>
            <person name="Mourched A.-S."/>
            <person name="Charusanti P."/>
            <person name="Shaw S."/>
            <person name="Blin K."/>
            <person name="Weber T."/>
        </authorList>
    </citation>
    <scope>NUCLEOTIDE SEQUENCE</scope>
    <source>
        <strain evidence="1">NBC_00189</strain>
    </source>
</reference>